<evidence type="ECO:0000313" key="1">
    <source>
        <dbReference type="EMBL" id="CAH1276971.1"/>
    </source>
</evidence>
<sequence length="223" mass="24628">MSVAGMTGILSRLVPYPCQLLSDNRTTMTNNSHPPCWSTRMSHMYFVVNVIGNKMAAGSDVAEETINGRASPAVWRAQSGLLSRRRIQEHLATQNTCVFCGQPASCRHPTPPTENDPSFPYVYSYSETIPVRACQQPQRASKEEGRTYPASSLVELGISEETKFHLLVPIQNGDGCADKIGKTRVHRDPRALPRGVHAWRGKYKLGRLAVYRRDSACGGVLKA</sequence>
<reference evidence="1" key="1">
    <citation type="submission" date="2022-01" db="EMBL/GenBank/DDBJ databases">
        <authorList>
            <person name="Braso-Vives M."/>
        </authorList>
    </citation>
    <scope>NUCLEOTIDE SEQUENCE</scope>
</reference>
<keyword evidence="2" id="KW-1185">Reference proteome</keyword>
<dbReference type="OrthoDB" id="426293at2759"/>
<dbReference type="EMBL" id="CAKMNS010000118">
    <property type="protein sequence ID" value="CAH1276971.1"/>
    <property type="molecule type" value="Genomic_DNA"/>
</dbReference>
<protein>
    <submittedName>
        <fullName evidence="1">Hypp9442 protein</fullName>
    </submittedName>
</protein>
<accession>A0A8S4MM22</accession>
<name>A0A8S4MM22_BRALA</name>
<organism evidence="1 2">
    <name type="scientific">Branchiostoma lanceolatum</name>
    <name type="common">Common lancelet</name>
    <name type="synonym">Amphioxus lanceolatum</name>
    <dbReference type="NCBI Taxonomy" id="7740"/>
    <lineage>
        <taxon>Eukaryota</taxon>
        <taxon>Metazoa</taxon>
        <taxon>Chordata</taxon>
        <taxon>Cephalochordata</taxon>
        <taxon>Leptocardii</taxon>
        <taxon>Amphioxiformes</taxon>
        <taxon>Branchiostomatidae</taxon>
        <taxon>Branchiostoma</taxon>
    </lineage>
</organism>
<dbReference type="Proteomes" id="UP000838412">
    <property type="component" value="Unassembled WGS sequence"/>
</dbReference>
<gene>
    <name evidence="1" type="primary">Hypp9442</name>
    <name evidence="1" type="ORF">BLAG_LOCUS25888</name>
</gene>
<evidence type="ECO:0000313" key="2">
    <source>
        <dbReference type="Proteomes" id="UP000838412"/>
    </source>
</evidence>
<comment type="caution">
    <text evidence="1">The sequence shown here is derived from an EMBL/GenBank/DDBJ whole genome shotgun (WGS) entry which is preliminary data.</text>
</comment>
<dbReference type="AlphaFoldDB" id="A0A8S4MM22"/>
<proteinExistence type="predicted"/>